<comment type="caution">
    <text evidence="4">The sequence shown here is derived from an EMBL/GenBank/DDBJ whole genome shotgun (WGS) entry which is preliminary data.</text>
</comment>
<accession>A0A1Y3EUL1</accession>
<dbReference type="SUPFAM" id="SSF57196">
    <property type="entry name" value="EGF/Laminin"/>
    <property type="match status" value="1"/>
</dbReference>
<dbReference type="Pfam" id="PF14670">
    <property type="entry name" value="FXa_inhibition"/>
    <property type="match status" value="1"/>
</dbReference>
<evidence type="ECO:0000256" key="2">
    <source>
        <dbReference type="SAM" id="SignalP"/>
    </source>
</evidence>
<dbReference type="SUPFAM" id="SSF57535">
    <property type="entry name" value="Complement control module/SCR domain"/>
    <property type="match status" value="1"/>
</dbReference>
<dbReference type="PROSITE" id="PS01186">
    <property type="entry name" value="EGF_2"/>
    <property type="match status" value="1"/>
</dbReference>
<sequence>MCTISDEYNKFRRYKMFQNSLQLFILLFALILHPVDSNPSQSNLCRRKKCDPLFPAEHSGKCVQSTVSSRKICYPDLFELDYTCAARYDRGQRSITPPIVPNGQYKSLTTKFRLQKHVKSLKAYLAVQYQCNAGYQFLDESEYLFCSKENWLGTPPICVSTNMIDEYRLPGNPCVFNHAGCSHICHFLGKNVTECQCPDGYRLSSDLKTCQVKLIPM</sequence>
<dbReference type="EMBL" id="LVZM01002687">
    <property type="protein sequence ID" value="OUC48460.1"/>
    <property type="molecule type" value="Genomic_DNA"/>
</dbReference>
<dbReference type="Gene3D" id="2.10.70.10">
    <property type="entry name" value="Complement Module, domain 1"/>
    <property type="match status" value="1"/>
</dbReference>
<dbReference type="SMART" id="SM00181">
    <property type="entry name" value="EGF"/>
    <property type="match status" value="1"/>
</dbReference>
<evidence type="ECO:0000313" key="5">
    <source>
        <dbReference type="Proteomes" id="UP000243006"/>
    </source>
</evidence>
<dbReference type="AlphaFoldDB" id="A0A1Y3EUL1"/>
<dbReference type="InterPro" id="IPR035976">
    <property type="entry name" value="Sushi/SCR/CCP_sf"/>
</dbReference>
<dbReference type="InterPro" id="IPR000742">
    <property type="entry name" value="EGF"/>
</dbReference>
<feature type="signal peptide" evidence="2">
    <location>
        <begin position="1"/>
        <end position="37"/>
    </location>
</feature>
<proteinExistence type="predicted"/>
<keyword evidence="1" id="KW-1015">Disulfide bond</keyword>
<keyword evidence="2" id="KW-0732">Signal</keyword>
<feature type="domain" description="EGF-like" evidence="3">
    <location>
        <begin position="195"/>
        <end position="210"/>
    </location>
</feature>
<evidence type="ECO:0000259" key="3">
    <source>
        <dbReference type="PROSITE" id="PS01186"/>
    </source>
</evidence>
<dbReference type="InterPro" id="IPR000436">
    <property type="entry name" value="Sushi_SCR_CCP_dom"/>
</dbReference>
<name>A0A1Y3EUL1_9BILA</name>
<dbReference type="Gene3D" id="2.10.25.10">
    <property type="entry name" value="Laminin"/>
    <property type="match status" value="1"/>
</dbReference>
<dbReference type="Proteomes" id="UP000243006">
    <property type="component" value="Unassembled WGS sequence"/>
</dbReference>
<evidence type="ECO:0000256" key="1">
    <source>
        <dbReference type="ARBA" id="ARBA00023157"/>
    </source>
</evidence>
<reference evidence="4 5" key="1">
    <citation type="submission" date="2015-04" db="EMBL/GenBank/DDBJ databases">
        <title>Draft genome of the roundworm Trichinella nativa.</title>
        <authorList>
            <person name="Mitreva M."/>
        </authorList>
    </citation>
    <scope>NUCLEOTIDE SEQUENCE [LARGE SCALE GENOMIC DNA]</scope>
    <source>
        <strain evidence="4 5">ISS45</strain>
    </source>
</reference>
<protein>
    <submittedName>
        <fullName evidence="4">EGF-like domain protein</fullName>
    </submittedName>
</protein>
<dbReference type="CDD" id="cd00033">
    <property type="entry name" value="CCP"/>
    <property type="match status" value="1"/>
</dbReference>
<feature type="chain" id="PRO_5011010119" evidence="2">
    <location>
        <begin position="38"/>
        <end position="217"/>
    </location>
</feature>
<organism evidence="4 5">
    <name type="scientific">Trichinella nativa</name>
    <dbReference type="NCBI Taxonomy" id="6335"/>
    <lineage>
        <taxon>Eukaryota</taxon>
        <taxon>Metazoa</taxon>
        <taxon>Ecdysozoa</taxon>
        <taxon>Nematoda</taxon>
        <taxon>Enoplea</taxon>
        <taxon>Dorylaimia</taxon>
        <taxon>Trichinellida</taxon>
        <taxon>Trichinellidae</taxon>
        <taxon>Trichinella</taxon>
    </lineage>
</organism>
<gene>
    <name evidence="4" type="ORF">D917_01187</name>
</gene>
<evidence type="ECO:0000313" key="4">
    <source>
        <dbReference type="EMBL" id="OUC48460.1"/>
    </source>
</evidence>